<dbReference type="HAMAP" id="MF_00704">
    <property type="entry name" value="Aspartoacylase"/>
    <property type="match status" value="1"/>
</dbReference>
<reference evidence="14" key="1">
    <citation type="submission" date="2023-08" db="EMBL/GenBank/DDBJ databases">
        <title>Chromosome-level Genome Assembly of mud carp (Cirrhinus molitorella).</title>
        <authorList>
            <person name="Liu H."/>
        </authorList>
    </citation>
    <scope>NUCLEOTIDE SEQUENCE</scope>
    <source>
        <strain evidence="14">Prfri</strain>
        <tissue evidence="14">Muscle</tissue>
    </source>
</reference>
<dbReference type="GO" id="GO:0016788">
    <property type="term" value="F:hydrolase activity, acting on ester bonds"/>
    <property type="evidence" value="ECO:0007669"/>
    <property type="project" value="InterPro"/>
</dbReference>
<dbReference type="PANTHER" id="PTHR15162:SF5">
    <property type="entry name" value="N-ACYL-AROMATIC-L-AMINO ACID AMIDOHYDROLASE (CARBOXYLATE-FORMING)"/>
    <property type="match status" value="1"/>
</dbReference>
<keyword evidence="5" id="KW-0963">Cytoplasm</keyword>
<keyword evidence="6" id="KW-0479">Metal-binding</keyword>
<dbReference type="Pfam" id="PF24827">
    <property type="entry name" value="AstE_AspA_cat"/>
    <property type="match status" value="1"/>
</dbReference>
<dbReference type="GO" id="GO:0004046">
    <property type="term" value="F:aminoacylase activity"/>
    <property type="evidence" value="ECO:0007669"/>
    <property type="project" value="TreeGrafter"/>
</dbReference>
<dbReference type="SUPFAM" id="SSF53187">
    <property type="entry name" value="Zn-dependent exopeptidases"/>
    <property type="match status" value="1"/>
</dbReference>
<dbReference type="Gene3D" id="2.20.25.160">
    <property type="match status" value="1"/>
</dbReference>
<evidence type="ECO:0000313" key="14">
    <source>
        <dbReference type="EMBL" id="KAK2909288.1"/>
    </source>
</evidence>
<dbReference type="Pfam" id="PF04952">
    <property type="entry name" value="AstE_AspA_hybrid"/>
    <property type="match status" value="1"/>
</dbReference>
<evidence type="ECO:0000256" key="5">
    <source>
        <dbReference type="ARBA" id="ARBA00022490"/>
    </source>
</evidence>
<keyword evidence="4" id="KW-1003">Cell membrane</keyword>
<gene>
    <name evidence="14" type="ORF">Q8A67_005125</name>
</gene>
<dbReference type="PANTHER" id="PTHR15162">
    <property type="entry name" value="ASPARTOACYLASE"/>
    <property type="match status" value="1"/>
</dbReference>
<dbReference type="Proteomes" id="UP001187343">
    <property type="component" value="Unassembled WGS sequence"/>
</dbReference>
<evidence type="ECO:0000256" key="13">
    <source>
        <dbReference type="ARBA" id="ARBA00049326"/>
    </source>
</evidence>
<protein>
    <recommendedName>
        <fullName evidence="10">N-acyl-aromatic-L-amino acid amidohydrolase</fullName>
        <ecNumber evidence="10">3.5.1.114</ecNumber>
    </recommendedName>
</protein>
<dbReference type="GO" id="GO:0046872">
    <property type="term" value="F:metal ion binding"/>
    <property type="evidence" value="ECO:0007669"/>
    <property type="project" value="UniProtKB-KW"/>
</dbReference>
<proteinExistence type="inferred from homology"/>
<dbReference type="EMBL" id="JAUYZG010000004">
    <property type="protein sequence ID" value="KAK2909288.1"/>
    <property type="molecule type" value="Genomic_DNA"/>
</dbReference>
<accession>A0AA88TX53</accession>
<evidence type="ECO:0000256" key="6">
    <source>
        <dbReference type="ARBA" id="ARBA00022723"/>
    </source>
</evidence>
<organism evidence="14 15">
    <name type="scientific">Cirrhinus molitorella</name>
    <name type="common">mud carp</name>
    <dbReference type="NCBI Taxonomy" id="172907"/>
    <lineage>
        <taxon>Eukaryota</taxon>
        <taxon>Metazoa</taxon>
        <taxon>Chordata</taxon>
        <taxon>Craniata</taxon>
        <taxon>Vertebrata</taxon>
        <taxon>Euteleostomi</taxon>
        <taxon>Actinopterygii</taxon>
        <taxon>Neopterygii</taxon>
        <taxon>Teleostei</taxon>
        <taxon>Ostariophysi</taxon>
        <taxon>Cypriniformes</taxon>
        <taxon>Cyprinidae</taxon>
        <taxon>Labeoninae</taxon>
        <taxon>Labeonini</taxon>
        <taxon>Cirrhinus</taxon>
    </lineage>
</organism>
<evidence type="ECO:0000256" key="7">
    <source>
        <dbReference type="ARBA" id="ARBA00022801"/>
    </source>
</evidence>
<dbReference type="Gene3D" id="3.40.630.10">
    <property type="entry name" value="Zn peptidases"/>
    <property type="match status" value="1"/>
</dbReference>
<evidence type="ECO:0000256" key="12">
    <source>
        <dbReference type="ARBA" id="ARBA00048435"/>
    </source>
</evidence>
<comment type="cofactor">
    <cofactor evidence="1">
        <name>Zn(2+)</name>
        <dbReference type="ChEBI" id="CHEBI:29105"/>
    </cofactor>
</comment>
<dbReference type="FunFam" id="3.40.630.10:FF:000025">
    <property type="entry name" value="aspartoacylase"/>
    <property type="match status" value="1"/>
</dbReference>
<dbReference type="InterPro" id="IPR050178">
    <property type="entry name" value="AspA/AstE_fam"/>
</dbReference>
<keyword evidence="7" id="KW-0378">Hydrolase</keyword>
<dbReference type="EC" id="3.5.1.114" evidence="10"/>
<name>A0AA88TX53_9TELE</name>
<comment type="catalytic activity">
    <reaction evidence="13">
        <text>an N-acyl-aromatic L-alpha-amino acid + H2O = an aromatic L-alpha-amino acid + a carboxylate</text>
        <dbReference type="Rhea" id="RHEA:54184"/>
        <dbReference type="ChEBI" id="CHEBI:15377"/>
        <dbReference type="ChEBI" id="CHEBI:29067"/>
        <dbReference type="ChEBI" id="CHEBI:84824"/>
        <dbReference type="ChEBI" id="CHEBI:138093"/>
        <dbReference type="EC" id="3.5.1.114"/>
    </reaction>
</comment>
<comment type="caution">
    <text evidence="14">The sequence shown here is derived from an EMBL/GenBank/DDBJ whole genome shotgun (WGS) entry which is preliminary data.</text>
</comment>
<evidence type="ECO:0000256" key="9">
    <source>
        <dbReference type="ARBA" id="ARBA00023136"/>
    </source>
</evidence>
<dbReference type="AlphaFoldDB" id="A0AA88TX53"/>
<dbReference type="GO" id="GO:0016324">
    <property type="term" value="C:apical plasma membrane"/>
    <property type="evidence" value="ECO:0007669"/>
    <property type="project" value="UniProtKB-SubCell"/>
</dbReference>
<dbReference type="InterPro" id="IPR016708">
    <property type="entry name" value="Aspartoacylase"/>
</dbReference>
<evidence type="ECO:0000256" key="11">
    <source>
        <dbReference type="ARBA" id="ARBA00037831"/>
    </source>
</evidence>
<evidence type="ECO:0000256" key="2">
    <source>
        <dbReference type="ARBA" id="ARBA00004496"/>
    </source>
</evidence>
<evidence type="ECO:0000256" key="1">
    <source>
        <dbReference type="ARBA" id="ARBA00001947"/>
    </source>
</evidence>
<sequence length="360" mass="40533">MPCDTSPYVSKGLLCLVQLHSVRRLEGKQLEDGRKQLYCIFAFKITMELVFLPALARMAVSGGTHGNELSGVYVVQEMERQRKEKGESAWPISVTTVLSNPRAVKECRRYTDTDMNRCFNSATLSLPITDSSPYEIRRAQELNSLLGPKGSTAAIDLICDLHNTTSKMGLTLIHYTTSDWVTLHICKYLQTKITKVPVRVLVLDVPISDAYSLESVSKHGFSIEVGPQPNGVVRADIYIVMKEAVDLTIDWIHKFNSGMVFEGGDVEAFKFIKSVDYPRDPDTQSLTAAIHPQLQDRDFCLLKKGDPLFLSFSGETVKYEEEEPLHPYFINEAAYYEKKIAFHLGKKMLLTIPSVQVQKD</sequence>
<evidence type="ECO:0000256" key="8">
    <source>
        <dbReference type="ARBA" id="ARBA00022833"/>
    </source>
</evidence>
<keyword evidence="9" id="KW-0472">Membrane</keyword>
<comment type="catalytic activity">
    <reaction evidence="12">
        <text>an N-acetyl-L-cysteine-S-conjugate + H2O = an S-substituted L-cysteine + acetate</text>
        <dbReference type="Rhea" id="RHEA:36855"/>
        <dbReference type="ChEBI" id="CHEBI:15377"/>
        <dbReference type="ChEBI" id="CHEBI:30089"/>
        <dbReference type="ChEBI" id="CHEBI:58717"/>
        <dbReference type="ChEBI" id="CHEBI:58718"/>
        <dbReference type="EC" id="3.5.1.114"/>
    </reaction>
</comment>
<keyword evidence="8" id="KW-0862">Zinc</keyword>
<dbReference type="NCBIfam" id="NF002601">
    <property type="entry name" value="PRK02259.1"/>
    <property type="match status" value="1"/>
</dbReference>
<comment type="subcellular location">
    <subcellularLocation>
        <location evidence="11">Apical cell membrane</location>
        <topology evidence="11">Peripheral membrane protein</topology>
    </subcellularLocation>
    <subcellularLocation>
        <location evidence="2">Cytoplasm</location>
    </subcellularLocation>
</comment>
<dbReference type="GO" id="GO:0005829">
    <property type="term" value="C:cytosol"/>
    <property type="evidence" value="ECO:0007669"/>
    <property type="project" value="TreeGrafter"/>
</dbReference>
<evidence type="ECO:0000256" key="4">
    <source>
        <dbReference type="ARBA" id="ARBA00022475"/>
    </source>
</evidence>
<dbReference type="InterPro" id="IPR007036">
    <property type="entry name" value="Aste_AspA_hybrid_dom"/>
</dbReference>
<dbReference type="InterPro" id="IPR055438">
    <property type="entry name" value="AstE_AspA_cat"/>
</dbReference>
<keyword evidence="15" id="KW-1185">Reference proteome</keyword>
<comment type="similarity">
    <text evidence="3">Belongs to the AspA/AstE family. Aspartoacylase subfamily.</text>
</comment>
<evidence type="ECO:0000313" key="15">
    <source>
        <dbReference type="Proteomes" id="UP001187343"/>
    </source>
</evidence>
<evidence type="ECO:0000256" key="10">
    <source>
        <dbReference type="ARBA" id="ARBA00034807"/>
    </source>
</evidence>
<dbReference type="CDD" id="cd06909">
    <property type="entry name" value="M14_ASPA"/>
    <property type="match status" value="1"/>
</dbReference>
<evidence type="ECO:0000256" key="3">
    <source>
        <dbReference type="ARBA" id="ARBA00006173"/>
    </source>
</evidence>